<dbReference type="PROSITE" id="PS51900">
    <property type="entry name" value="CB"/>
    <property type="match status" value="1"/>
</dbReference>
<dbReference type="Pfam" id="PF00589">
    <property type="entry name" value="Phage_integrase"/>
    <property type="match status" value="1"/>
</dbReference>
<name>A0A2S6HMN4_9FIRM</name>
<keyword evidence="5" id="KW-0233">DNA recombination</keyword>
<organism evidence="9 10">
    <name type="scientific">Lacrimispora xylanisolvens</name>
    <dbReference type="NCBI Taxonomy" id="384636"/>
    <lineage>
        <taxon>Bacteria</taxon>
        <taxon>Bacillati</taxon>
        <taxon>Bacillota</taxon>
        <taxon>Clostridia</taxon>
        <taxon>Lachnospirales</taxon>
        <taxon>Lachnospiraceae</taxon>
        <taxon>Lacrimispora</taxon>
    </lineage>
</organism>
<comment type="function">
    <text evidence="1">Site-specific tyrosine recombinase, which acts by catalyzing the cutting and rejoining of the recombining DNA molecules.</text>
</comment>
<evidence type="ECO:0000256" key="2">
    <source>
        <dbReference type="ARBA" id="ARBA00008857"/>
    </source>
</evidence>
<dbReference type="Gene3D" id="1.10.150.130">
    <property type="match status" value="1"/>
</dbReference>
<dbReference type="PROSITE" id="PS51898">
    <property type="entry name" value="TYR_RECOMBINASE"/>
    <property type="match status" value="1"/>
</dbReference>
<dbReference type="SUPFAM" id="SSF56349">
    <property type="entry name" value="DNA breaking-rejoining enzymes"/>
    <property type="match status" value="1"/>
</dbReference>
<evidence type="ECO:0000313" key="10">
    <source>
        <dbReference type="Proteomes" id="UP000237749"/>
    </source>
</evidence>
<dbReference type="EMBL" id="PTJA01000013">
    <property type="protein sequence ID" value="PPK78760.1"/>
    <property type="molecule type" value="Genomic_DNA"/>
</dbReference>
<dbReference type="InterPro" id="IPR050090">
    <property type="entry name" value="Tyrosine_recombinase_XerCD"/>
</dbReference>
<keyword evidence="3" id="KW-0229">DNA integration</keyword>
<dbReference type="GO" id="GO:0015074">
    <property type="term" value="P:DNA integration"/>
    <property type="evidence" value="ECO:0007669"/>
    <property type="project" value="UniProtKB-KW"/>
</dbReference>
<comment type="similarity">
    <text evidence="2">Belongs to the 'phage' integrase family.</text>
</comment>
<gene>
    <name evidence="9" type="ORF">BXY41_11390</name>
</gene>
<dbReference type="Pfam" id="PF02899">
    <property type="entry name" value="Phage_int_SAM_1"/>
    <property type="match status" value="1"/>
</dbReference>
<dbReference type="InterPro" id="IPR004107">
    <property type="entry name" value="Integrase_SAM-like_N"/>
</dbReference>
<dbReference type="InterPro" id="IPR010998">
    <property type="entry name" value="Integrase_recombinase_N"/>
</dbReference>
<accession>A0A2S6HMN4</accession>
<dbReference type="PANTHER" id="PTHR30349:SF81">
    <property type="entry name" value="TYROSINE RECOMBINASE XERC"/>
    <property type="match status" value="1"/>
</dbReference>
<evidence type="ECO:0000313" key="9">
    <source>
        <dbReference type="EMBL" id="PPK78760.1"/>
    </source>
</evidence>
<dbReference type="AlphaFoldDB" id="A0A2S6HMN4"/>
<keyword evidence="4 6" id="KW-0238">DNA-binding</keyword>
<reference evidence="9 10" key="1">
    <citation type="submission" date="2018-02" db="EMBL/GenBank/DDBJ databases">
        <title>Genomic Encyclopedia of Archaeal and Bacterial Type Strains, Phase II (KMG-II): from individual species to whole genera.</title>
        <authorList>
            <person name="Goeker M."/>
        </authorList>
    </citation>
    <scope>NUCLEOTIDE SEQUENCE [LARGE SCALE GENOMIC DNA]</scope>
    <source>
        <strain evidence="9 10">DSM 3808</strain>
    </source>
</reference>
<evidence type="ECO:0000256" key="4">
    <source>
        <dbReference type="ARBA" id="ARBA00023125"/>
    </source>
</evidence>
<evidence type="ECO:0000256" key="3">
    <source>
        <dbReference type="ARBA" id="ARBA00022908"/>
    </source>
</evidence>
<dbReference type="InterPro" id="IPR011010">
    <property type="entry name" value="DNA_brk_join_enz"/>
</dbReference>
<comment type="caution">
    <text evidence="9">The sequence shown here is derived from an EMBL/GenBank/DDBJ whole genome shotgun (WGS) entry which is preliminary data.</text>
</comment>
<dbReference type="Proteomes" id="UP000237749">
    <property type="component" value="Unassembled WGS sequence"/>
</dbReference>
<sequence length="295" mass="33452">MVADINHFIIYLREIKKTSKNTEVSYQRDLIQMASFLGQQGIMEVDKVTKTSLNSYILFLEKEGRATTTISRCLASMKAFFHYECREGLIPKDPAELLKAPKVEKKAPTILTVDEVNCLLSQPCGDSPKELRDRAMLELLYATGIRVSELIHLESRDVNLSVGYITCRDEHKERMIPFGKVAKLALSAYMERGRQALLKGQDSDWLFTNCSGKPMSRQGFWKIIKFYGDKAGIQSDITPHTLRHSFAAHLLRNGADIHAVQAMLGHSDMATTQMYMNYAQKENVRRTYAGAHPRS</sequence>
<dbReference type="OrthoDB" id="9801717at2"/>
<protein>
    <submittedName>
        <fullName evidence="9">Integrase/recombinase XerD</fullName>
    </submittedName>
</protein>
<evidence type="ECO:0000256" key="5">
    <source>
        <dbReference type="ARBA" id="ARBA00023172"/>
    </source>
</evidence>
<dbReference type="InterPro" id="IPR002104">
    <property type="entry name" value="Integrase_catalytic"/>
</dbReference>
<dbReference type="Gene3D" id="1.10.443.10">
    <property type="entry name" value="Intergrase catalytic core"/>
    <property type="match status" value="1"/>
</dbReference>
<dbReference type="GO" id="GO:0006310">
    <property type="term" value="P:DNA recombination"/>
    <property type="evidence" value="ECO:0007669"/>
    <property type="project" value="UniProtKB-KW"/>
</dbReference>
<evidence type="ECO:0000256" key="6">
    <source>
        <dbReference type="PROSITE-ProRule" id="PRU01248"/>
    </source>
</evidence>
<proteinExistence type="inferred from homology"/>
<evidence type="ECO:0000259" key="7">
    <source>
        <dbReference type="PROSITE" id="PS51898"/>
    </source>
</evidence>
<dbReference type="NCBIfam" id="NF001399">
    <property type="entry name" value="PRK00283.1"/>
    <property type="match status" value="1"/>
</dbReference>
<keyword evidence="10" id="KW-1185">Reference proteome</keyword>
<dbReference type="CDD" id="cd00798">
    <property type="entry name" value="INT_XerDC_C"/>
    <property type="match status" value="1"/>
</dbReference>
<dbReference type="PANTHER" id="PTHR30349">
    <property type="entry name" value="PHAGE INTEGRASE-RELATED"/>
    <property type="match status" value="1"/>
</dbReference>
<evidence type="ECO:0000256" key="1">
    <source>
        <dbReference type="ARBA" id="ARBA00003283"/>
    </source>
</evidence>
<dbReference type="InterPro" id="IPR044068">
    <property type="entry name" value="CB"/>
</dbReference>
<dbReference type="RefSeq" id="WP_104438835.1">
    <property type="nucleotide sequence ID" value="NZ_PTJA01000013.1"/>
</dbReference>
<evidence type="ECO:0000259" key="8">
    <source>
        <dbReference type="PROSITE" id="PS51900"/>
    </source>
</evidence>
<feature type="domain" description="Tyr recombinase" evidence="7">
    <location>
        <begin position="106"/>
        <end position="289"/>
    </location>
</feature>
<dbReference type="GO" id="GO:0003677">
    <property type="term" value="F:DNA binding"/>
    <property type="evidence" value="ECO:0007669"/>
    <property type="project" value="UniProtKB-UniRule"/>
</dbReference>
<dbReference type="InterPro" id="IPR013762">
    <property type="entry name" value="Integrase-like_cat_sf"/>
</dbReference>
<feature type="domain" description="Core-binding (CB)" evidence="8">
    <location>
        <begin position="1"/>
        <end position="85"/>
    </location>
</feature>